<dbReference type="RefSeq" id="WP_280624899.1">
    <property type="nucleotide sequence ID" value="NZ_CP165735.1"/>
</dbReference>
<dbReference type="EMBL" id="CP165735">
    <property type="protein sequence ID" value="XDV71444.1"/>
    <property type="molecule type" value="Genomic_DNA"/>
</dbReference>
<gene>
    <name evidence="9" type="ORF">ABQM86_21205</name>
</gene>
<keyword evidence="5 7" id="KW-1133">Transmembrane helix</keyword>
<dbReference type="CDD" id="cd06261">
    <property type="entry name" value="TM_PBP2"/>
    <property type="match status" value="1"/>
</dbReference>
<evidence type="ECO:0000256" key="4">
    <source>
        <dbReference type="ARBA" id="ARBA00022692"/>
    </source>
</evidence>
<protein>
    <submittedName>
        <fullName evidence="9">ABC transporter permease</fullName>
    </submittedName>
</protein>
<reference evidence="9" key="1">
    <citation type="submission" date="2024-07" db="EMBL/GenBank/DDBJ databases">
        <authorList>
            <person name="Li J."/>
            <person name="Wei H."/>
            <person name="Ma J."/>
        </authorList>
    </citation>
    <scope>NUCLEOTIDE SEQUENCE</scope>
    <source>
        <strain evidence="9">AMU7</strain>
    </source>
</reference>
<dbReference type="GO" id="GO:0005886">
    <property type="term" value="C:plasma membrane"/>
    <property type="evidence" value="ECO:0007669"/>
    <property type="project" value="UniProtKB-SubCell"/>
</dbReference>
<evidence type="ECO:0000256" key="5">
    <source>
        <dbReference type="ARBA" id="ARBA00022989"/>
    </source>
</evidence>
<feature type="transmembrane region" description="Helical" evidence="7">
    <location>
        <begin position="311"/>
        <end position="334"/>
    </location>
</feature>
<feature type="transmembrane region" description="Helical" evidence="7">
    <location>
        <begin position="32"/>
        <end position="53"/>
    </location>
</feature>
<dbReference type="PANTHER" id="PTHR43376">
    <property type="entry name" value="OLIGOPEPTIDE TRANSPORT SYSTEM PERMEASE PROTEIN"/>
    <property type="match status" value="1"/>
</dbReference>
<dbReference type="InterPro" id="IPR035906">
    <property type="entry name" value="MetI-like_sf"/>
</dbReference>
<feature type="transmembrane region" description="Helical" evidence="7">
    <location>
        <begin position="207"/>
        <end position="229"/>
    </location>
</feature>
<dbReference type="PROSITE" id="PS50928">
    <property type="entry name" value="ABC_TM1"/>
    <property type="match status" value="1"/>
</dbReference>
<proteinExistence type="inferred from homology"/>
<feature type="transmembrane region" description="Helical" evidence="7">
    <location>
        <begin position="119"/>
        <end position="140"/>
    </location>
</feature>
<dbReference type="InterPro" id="IPR000515">
    <property type="entry name" value="MetI-like"/>
</dbReference>
<dbReference type="PANTHER" id="PTHR43376:SF1">
    <property type="entry name" value="OLIGOPEPTIDE TRANSPORT SYSTEM PERMEASE PROTEIN"/>
    <property type="match status" value="1"/>
</dbReference>
<comment type="subcellular location">
    <subcellularLocation>
        <location evidence="1 7">Cell membrane</location>
        <topology evidence="1 7">Multi-pass membrane protein</topology>
    </subcellularLocation>
</comment>
<name>A0AB39YNP8_9MICC</name>
<evidence type="ECO:0000256" key="1">
    <source>
        <dbReference type="ARBA" id="ARBA00004651"/>
    </source>
</evidence>
<dbReference type="Pfam" id="PF00528">
    <property type="entry name" value="BPD_transp_1"/>
    <property type="match status" value="1"/>
</dbReference>
<dbReference type="SUPFAM" id="SSF161098">
    <property type="entry name" value="MetI-like"/>
    <property type="match status" value="1"/>
</dbReference>
<keyword evidence="3" id="KW-1003">Cell membrane</keyword>
<dbReference type="InterPro" id="IPR045621">
    <property type="entry name" value="BPD_transp_1_N"/>
</dbReference>
<evidence type="ECO:0000259" key="8">
    <source>
        <dbReference type="PROSITE" id="PS50928"/>
    </source>
</evidence>
<evidence type="ECO:0000313" key="9">
    <source>
        <dbReference type="EMBL" id="XDV71444.1"/>
    </source>
</evidence>
<evidence type="ECO:0000256" key="6">
    <source>
        <dbReference type="ARBA" id="ARBA00023136"/>
    </source>
</evidence>
<feature type="transmembrane region" description="Helical" evidence="7">
    <location>
        <begin position="161"/>
        <end position="187"/>
    </location>
</feature>
<dbReference type="GO" id="GO:0055085">
    <property type="term" value="P:transmembrane transport"/>
    <property type="evidence" value="ECO:0007669"/>
    <property type="project" value="InterPro"/>
</dbReference>
<keyword evidence="4 7" id="KW-0812">Transmembrane</keyword>
<dbReference type="Gene3D" id="1.10.3720.10">
    <property type="entry name" value="MetI-like"/>
    <property type="match status" value="1"/>
</dbReference>
<evidence type="ECO:0000256" key="3">
    <source>
        <dbReference type="ARBA" id="ARBA00022475"/>
    </source>
</evidence>
<dbReference type="AlphaFoldDB" id="A0AB39YNP8"/>
<sequence length="344" mass="37601">MSDATTAQVLTAVEMDEPPRGTSWLRYAGMKAGGAFVSLLMVVVLGFFAFRIMPGDPVRSMADGRRVSAEQMDILRVQLGLDQPLLVQFWRYLTDLFQGNLGYSYTYNQSVLSLVAERVGPTVLLTGSAAAISVVLGLWLGQKAAWRLNSTFDRTQTGLALIFWSVPTFWLGLLALLVFAGGLHWFPTGGMVTAGSNLTGVDYVLDVAHHLVLPVVTMAAVVYAQYLLVMRASLLEEMTSDYLVTARAKGLREDLVRRRHAVPNALLPAVTLIFLTLGGLIGGAVTVETVFSWPGLGYLTFQALSAPDFPLLQGTFVIFSSMVILMNFIADLLYRVLDPRLRTS</sequence>
<keyword evidence="2 7" id="KW-0813">Transport</keyword>
<evidence type="ECO:0000256" key="7">
    <source>
        <dbReference type="RuleBase" id="RU363032"/>
    </source>
</evidence>
<feature type="domain" description="ABC transmembrane type-1" evidence="8">
    <location>
        <begin position="119"/>
        <end position="334"/>
    </location>
</feature>
<comment type="similarity">
    <text evidence="7">Belongs to the binding-protein-dependent transport system permease family.</text>
</comment>
<evidence type="ECO:0000256" key="2">
    <source>
        <dbReference type="ARBA" id="ARBA00022448"/>
    </source>
</evidence>
<feature type="transmembrane region" description="Helical" evidence="7">
    <location>
        <begin position="265"/>
        <end position="291"/>
    </location>
</feature>
<accession>A0AB39YNP8</accession>
<dbReference type="Pfam" id="PF19300">
    <property type="entry name" value="BPD_transp_1_N"/>
    <property type="match status" value="1"/>
</dbReference>
<organism evidence="9">
    <name type="scientific">Paenarthrobacter sp. AMU7</name>
    <dbReference type="NCBI Taxonomy" id="3162492"/>
    <lineage>
        <taxon>Bacteria</taxon>
        <taxon>Bacillati</taxon>
        <taxon>Actinomycetota</taxon>
        <taxon>Actinomycetes</taxon>
        <taxon>Micrococcales</taxon>
        <taxon>Micrococcaceae</taxon>
        <taxon>Paenarthrobacter</taxon>
    </lineage>
</organism>
<keyword evidence="6 7" id="KW-0472">Membrane</keyword>